<evidence type="ECO:0000313" key="1">
    <source>
        <dbReference type="EMBL" id="SDL69510.1"/>
    </source>
</evidence>
<name>A0A1G9M5G7_9BACT</name>
<proteinExistence type="predicted"/>
<keyword evidence="2" id="KW-1185">Reference proteome</keyword>
<dbReference type="AlphaFoldDB" id="A0A1G9M5G7"/>
<evidence type="ECO:0000313" key="2">
    <source>
        <dbReference type="Proteomes" id="UP000198510"/>
    </source>
</evidence>
<gene>
    <name evidence="1" type="ORF">SAMN05421823_107276</name>
</gene>
<accession>A0A1G9M5G7</accession>
<sequence length="135" mass="15684">MSSSESVEIEIGKNRTLMFSNKLGYVEVGPFVFSPLNKKALWSDENADDFEIRLYPEEVRWYTLDGRELTRASPAHLIHYCVDTLQLLTRHSLSWRLPTAQAKELYVMQYKILEAKAWAVRLYTDARKEIEQGVA</sequence>
<dbReference type="EMBL" id="FNFO01000007">
    <property type="protein sequence ID" value="SDL69510.1"/>
    <property type="molecule type" value="Genomic_DNA"/>
</dbReference>
<organism evidence="1 2">
    <name type="scientific">Catalinimonas alkaloidigena</name>
    <dbReference type="NCBI Taxonomy" id="1075417"/>
    <lineage>
        <taxon>Bacteria</taxon>
        <taxon>Pseudomonadati</taxon>
        <taxon>Bacteroidota</taxon>
        <taxon>Cytophagia</taxon>
        <taxon>Cytophagales</taxon>
        <taxon>Catalimonadaceae</taxon>
        <taxon>Catalinimonas</taxon>
    </lineage>
</organism>
<reference evidence="1 2" key="1">
    <citation type="submission" date="2016-10" db="EMBL/GenBank/DDBJ databases">
        <authorList>
            <person name="de Groot N.N."/>
        </authorList>
    </citation>
    <scope>NUCLEOTIDE SEQUENCE [LARGE SCALE GENOMIC DNA]</scope>
    <source>
        <strain evidence="1 2">DSM 25186</strain>
    </source>
</reference>
<dbReference type="Proteomes" id="UP000198510">
    <property type="component" value="Unassembled WGS sequence"/>
</dbReference>
<protein>
    <submittedName>
        <fullName evidence="1">Uncharacterized protein</fullName>
    </submittedName>
</protein>